<name>A0A5Y9EZB3_CAMJU</name>
<dbReference type="Gene3D" id="2.30.30.290">
    <property type="entry name" value="YopX-like domains"/>
    <property type="match status" value="1"/>
</dbReference>
<dbReference type="InterPro" id="IPR019096">
    <property type="entry name" value="YopX_protein"/>
</dbReference>
<reference evidence="2" key="1">
    <citation type="submission" date="2019-09" db="EMBL/GenBank/DDBJ databases">
        <authorList>
            <person name="Ashton P.M."/>
            <person name="Dallman T."/>
            <person name="Nair S."/>
            <person name="De Pinna E."/>
            <person name="Peters T."/>
            <person name="Grant K."/>
        </authorList>
    </citation>
    <scope>NUCLEOTIDE SEQUENCE</scope>
    <source>
        <strain evidence="2">228903</strain>
    </source>
</reference>
<evidence type="ECO:0000313" key="2">
    <source>
        <dbReference type="EMBL" id="ECR1523339.1"/>
    </source>
</evidence>
<dbReference type="RefSeq" id="WP_052788737.1">
    <property type="nucleotide sequence ID" value="NZ_AP028359.1"/>
</dbReference>
<accession>A0A5Y9EZB3</accession>
<dbReference type="EMBL" id="AAKENF010000002">
    <property type="protein sequence ID" value="ECR1523339.1"/>
    <property type="molecule type" value="Genomic_DNA"/>
</dbReference>
<dbReference type="InterPro" id="IPR023385">
    <property type="entry name" value="YopX-like_C"/>
</dbReference>
<sequence length="174" mass="20552">MKLKDFDFRIWDGKKYLKQKIYNDNINDNKYIAVTGNVNDENYVFNIEHGCERDYYGGDYDEYCKVKDFTSCNYEIELFTGFYDKNGTKIYEGDIVCCSTSQGKHLYYFITTNENINTFQIFVISDLEKFKVCSEIEINNFLYCDLSNLEDMKFNSEVIGNIHNREVGISKELK</sequence>
<dbReference type="Pfam" id="PF09643">
    <property type="entry name" value="YopX"/>
    <property type="match status" value="1"/>
</dbReference>
<proteinExistence type="predicted"/>
<dbReference type="SUPFAM" id="SSF159006">
    <property type="entry name" value="YopX-like"/>
    <property type="match status" value="1"/>
</dbReference>
<feature type="domain" description="YopX protein" evidence="1">
    <location>
        <begin position="39"/>
        <end position="164"/>
    </location>
</feature>
<comment type="caution">
    <text evidence="2">The sequence shown here is derived from an EMBL/GenBank/DDBJ whole genome shotgun (WGS) entry which is preliminary data.</text>
</comment>
<protein>
    <recommendedName>
        <fullName evidence="1">YopX protein domain-containing protein</fullName>
    </recommendedName>
</protein>
<evidence type="ECO:0000259" key="1">
    <source>
        <dbReference type="Pfam" id="PF09643"/>
    </source>
</evidence>
<dbReference type="AlphaFoldDB" id="A0A5Y9EZB3"/>
<gene>
    <name evidence="2" type="ORF">F0J77_02435</name>
</gene>
<organism evidence="2">
    <name type="scientific">Campylobacter jejuni</name>
    <dbReference type="NCBI Taxonomy" id="197"/>
    <lineage>
        <taxon>Bacteria</taxon>
        <taxon>Pseudomonadati</taxon>
        <taxon>Campylobacterota</taxon>
        <taxon>Epsilonproteobacteria</taxon>
        <taxon>Campylobacterales</taxon>
        <taxon>Campylobacteraceae</taxon>
        <taxon>Campylobacter</taxon>
    </lineage>
</organism>